<dbReference type="PANTHER" id="PTHR47637">
    <property type="entry name" value="CHAPERONE SURA"/>
    <property type="match status" value="1"/>
</dbReference>
<dbReference type="GO" id="GO:0003755">
    <property type="term" value="F:peptidyl-prolyl cis-trans isomerase activity"/>
    <property type="evidence" value="ECO:0007669"/>
    <property type="project" value="UniProtKB-KW"/>
</dbReference>
<sequence>MKMKTLVLALGMSLAFQVASANNVRSVDNIVAVVENEVITQRELDQAVAHTRSQMPRGTQVSEQELQRQTLMQLVNQSLLVQAGRRNNIQVPDAEVEAEIARIAASRRQSVAQFEAAQARFGIDKTALRRQVRDSMIAQRVQQGQTAGEAKVSEDEINAAIARARAQGITLPQATPKTQYHAQHILIASQGERAQRLAQRLAQNAQRGADFSALARQYSQDGSAANGGDLGWLSEGETVPEFERAMRSLKPGQVSAPVHTQFGWHVIRLVEARTPNTPDARIRAGVHDAIAAQKTQAAMQGLLQQLHQNSFISIRMQ</sequence>
<name>A0A1A9RAF4_EIKCO</name>
<dbReference type="PROSITE" id="PS01096">
    <property type="entry name" value="PPIC_PPIASE_1"/>
    <property type="match status" value="1"/>
</dbReference>
<evidence type="ECO:0000256" key="1">
    <source>
        <dbReference type="ARBA" id="ARBA00022729"/>
    </source>
</evidence>
<accession>A0A1A9RAF4</accession>
<evidence type="ECO:0000256" key="3">
    <source>
        <dbReference type="ARBA" id="ARBA00023110"/>
    </source>
</evidence>
<keyword evidence="2" id="KW-0574">Periplasm</keyword>
<evidence type="ECO:0000256" key="5">
    <source>
        <dbReference type="ARBA" id="ARBA00023235"/>
    </source>
</evidence>
<keyword evidence="1" id="KW-0732">Signal</keyword>
<dbReference type="InterPro" id="IPR027304">
    <property type="entry name" value="Trigger_fact/SurA_dom_sf"/>
</dbReference>
<gene>
    <name evidence="6" type="ORF">A7P90_11725</name>
</gene>
<dbReference type="PANTHER" id="PTHR47637:SF1">
    <property type="entry name" value="CHAPERONE SURA"/>
    <property type="match status" value="1"/>
</dbReference>
<reference evidence="7" key="1">
    <citation type="submission" date="2016-05" db="EMBL/GenBank/DDBJ databases">
        <title>Draft genome of Corynebacterium afermentans subsp. afermentans LCDC 88199T.</title>
        <authorList>
            <person name="Bernier A.-M."/>
            <person name="Bernard K."/>
        </authorList>
    </citation>
    <scope>NUCLEOTIDE SEQUENCE [LARGE SCALE GENOMIC DNA]</scope>
    <source>
        <strain evidence="7">NML04-0072</strain>
    </source>
</reference>
<dbReference type="AlphaFoldDB" id="A0A1A9RAF4"/>
<dbReference type="RefSeq" id="WP_049257683.1">
    <property type="nucleotide sequence ID" value="NZ_CAJPRZ010000002.1"/>
</dbReference>
<organism evidence="6 7">
    <name type="scientific">Eikenella corrodens</name>
    <dbReference type="NCBI Taxonomy" id="539"/>
    <lineage>
        <taxon>Bacteria</taxon>
        <taxon>Pseudomonadati</taxon>
        <taxon>Pseudomonadota</taxon>
        <taxon>Betaproteobacteria</taxon>
        <taxon>Neisseriales</taxon>
        <taxon>Neisseriaceae</taxon>
        <taxon>Eikenella</taxon>
    </lineage>
</organism>
<evidence type="ECO:0000256" key="2">
    <source>
        <dbReference type="ARBA" id="ARBA00022764"/>
    </source>
</evidence>
<dbReference type="InterPro" id="IPR046357">
    <property type="entry name" value="PPIase_dom_sf"/>
</dbReference>
<dbReference type="Proteomes" id="UP000077589">
    <property type="component" value="Unassembled WGS sequence"/>
</dbReference>
<protein>
    <submittedName>
        <fullName evidence="6">Peptidylprolyl isomerase</fullName>
    </submittedName>
</protein>
<dbReference type="SUPFAM" id="SSF54534">
    <property type="entry name" value="FKBP-like"/>
    <property type="match status" value="1"/>
</dbReference>
<dbReference type="InterPro" id="IPR050280">
    <property type="entry name" value="OMP_Chaperone_SurA"/>
</dbReference>
<proteinExistence type="predicted"/>
<keyword evidence="4" id="KW-0143">Chaperone</keyword>
<dbReference type="InterPro" id="IPR023058">
    <property type="entry name" value="PPIase_PpiC_CS"/>
</dbReference>
<dbReference type="Pfam" id="PF13616">
    <property type="entry name" value="Rotamase_3"/>
    <property type="match status" value="1"/>
</dbReference>
<keyword evidence="3" id="KW-0697">Rotamase</keyword>
<dbReference type="STRING" id="539.A7P85_05925"/>
<evidence type="ECO:0000313" key="6">
    <source>
        <dbReference type="EMBL" id="OAM14852.1"/>
    </source>
</evidence>
<dbReference type="Pfam" id="PF09312">
    <property type="entry name" value="SurA_N"/>
    <property type="match status" value="1"/>
</dbReference>
<dbReference type="OrthoDB" id="14196at2"/>
<dbReference type="EMBL" id="LXSG01000049">
    <property type="protein sequence ID" value="OAM14852.1"/>
    <property type="molecule type" value="Genomic_DNA"/>
</dbReference>
<comment type="caution">
    <text evidence="6">The sequence shown here is derived from an EMBL/GenBank/DDBJ whole genome shotgun (WGS) entry which is preliminary data.</text>
</comment>
<dbReference type="InterPro" id="IPR000297">
    <property type="entry name" value="PPIase_PpiC"/>
</dbReference>
<keyword evidence="5 6" id="KW-0413">Isomerase</keyword>
<dbReference type="PROSITE" id="PS50198">
    <property type="entry name" value="PPIC_PPIASE_2"/>
    <property type="match status" value="1"/>
</dbReference>
<dbReference type="Gene3D" id="1.10.4030.10">
    <property type="entry name" value="Porin chaperone SurA, peptide-binding domain"/>
    <property type="match status" value="1"/>
</dbReference>
<dbReference type="Gene3D" id="3.10.50.40">
    <property type="match status" value="1"/>
</dbReference>
<dbReference type="InterPro" id="IPR015391">
    <property type="entry name" value="SurA_N"/>
</dbReference>
<dbReference type="SUPFAM" id="SSF109998">
    <property type="entry name" value="Triger factor/SurA peptide-binding domain-like"/>
    <property type="match status" value="1"/>
</dbReference>
<evidence type="ECO:0000313" key="7">
    <source>
        <dbReference type="Proteomes" id="UP000077589"/>
    </source>
</evidence>
<evidence type="ECO:0000256" key="4">
    <source>
        <dbReference type="ARBA" id="ARBA00023186"/>
    </source>
</evidence>